<keyword evidence="4" id="KW-0460">Magnesium</keyword>
<reference evidence="5" key="1">
    <citation type="submission" date="2022-07" db="EMBL/GenBank/DDBJ databases">
        <title>Enhanced cultured diversity of the mouse gut microbiota enables custom-made synthetic communities.</title>
        <authorList>
            <person name="Afrizal A."/>
        </authorList>
    </citation>
    <scope>NUCLEOTIDE SEQUENCE</scope>
    <source>
        <strain evidence="5">DSM 28593</strain>
    </source>
</reference>
<dbReference type="HAMAP" id="MF_02217">
    <property type="entry name" value="TrmR_methyltr"/>
    <property type="match status" value="1"/>
</dbReference>
<feature type="binding site" evidence="4">
    <location>
        <position position="39"/>
    </location>
    <ligand>
        <name>S-adenosyl-L-methionine</name>
        <dbReference type="ChEBI" id="CHEBI:59789"/>
    </ligand>
</feature>
<feature type="binding site" evidence="4">
    <location>
        <position position="159"/>
    </location>
    <ligand>
        <name>Mg(2+)</name>
        <dbReference type="ChEBI" id="CHEBI:18420"/>
    </ligand>
</feature>
<gene>
    <name evidence="4" type="primary">trmR</name>
    <name evidence="5" type="ORF">NSA47_03050</name>
</gene>
<dbReference type="Gene3D" id="3.40.50.150">
    <property type="entry name" value="Vaccinia Virus protein VP39"/>
    <property type="match status" value="1"/>
</dbReference>
<dbReference type="Proteomes" id="UP001205748">
    <property type="component" value="Unassembled WGS sequence"/>
</dbReference>
<evidence type="ECO:0000256" key="4">
    <source>
        <dbReference type="HAMAP-Rule" id="MF_02217"/>
    </source>
</evidence>
<dbReference type="CDD" id="cd02440">
    <property type="entry name" value="AdoMet_MTases"/>
    <property type="match status" value="1"/>
</dbReference>
<dbReference type="PANTHER" id="PTHR10509:SF14">
    <property type="entry name" value="CAFFEOYL-COA O-METHYLTRANSFERASE 3-RELATED"/>
    <property type="match status" value="1"/>
</dbReference>
<comment type="catalytic activity">
    <reaction evidence="4">
        <text>5-hydroxyuridine(34) in tRNA + S-adenosyl-L-methionine = 5-methoxyuridine(34) in tRNA + S-adenosyl-L-homocysteine + H(+)</text>
        <dbReference type="Rhea" id="RHEA:60524"/>
        <dbReference type="Rhea" id="RHEA-COMP:13381"/>
        <dbReference type="Rhea" id="RHEA-COMP:15591"/>
        <dbReference type="ChEBI" id="CHEBI:15378"/>
        <dbReference type="ChEBI" id="CHEBI:57856"/>
        <dbReference type="ChEBI" id="CHEBI:59789"/>
        <dbReference type="ChEBI" id="CHEBI:136877"/>
        <dbReference type="ChEBI" id="CHEBI:143860"/>
    </reaction>
</comment>
<feature type="binding site" evidence="4">
    <location>
        <position position="87"/>
    </location>
    <ligand>
        <name>S-adenosyl-L-methionine</name>
        <dbReference type="ChEBI" id="CHEBI:59789"/>
    </ligand>
</feature>
<evidence type="ECO:0000256" key="2">
    <source>
        <dbReference type="ARBA" id="ARBA00022679"/>
    </source>
</evidence>
<comment type="caution">
    <text evidence="5">The sequence shown here is derived from an EMBL/GenBank/DDBJ whole genome shotgun (WGS) entry which is preliminary data.</text>
</comment>
<evidence type="ECO:0000313" key="5">
    <source>
        <dbReference type="EMBL" id="MCR1897965.1"/>
    </source>
</evidence>
<feature type="binding site" evidence="4">
    <location>
        <position position="160"/>
    </location>
    <ligand>
        <name>Mg(2+)</name>
        <dbReference type="ChEBI" id="CHEBI:18420"/>
    </ligand>
</feature>
<dbReference type="Pfam" id="PF01596">
    <property type="entry name" value="Methyltransf_3"/>
    <property type="match status" value="1"/>
</dbReference>
<evidence type="ECO:0000256" key="1">
    <source>
        <dbReference type="ARBA" id="ARBA00022603"/>
    </source>
</evidence>
<dbReference type="GO" id="GO:0016300">
    <property type="term" value="F:tRNA (uridine) methyltransferase activity"/>
    <property type="evidence" value="ECO:0007669"/>
    <property type="project" value="UniProtKB-UniRule"/>
</dbReference>
<organism evidence="5 6">
    <name type="scientific">Irregularibacter muris</name>
    <dbReference type="NCBI Taxonomy" id="1796619"/>
    <lineage>
        <taxon>Bacteria</taxon>
        <taxon>Bacillati</taxon>
        <taxon>Bacillota</taxon>
        <taxon>Clostridia</taxon>
        <taxon>Eubacteriales</taxon>
        <taxon>Eubacteriaceae</taxon>
        <taxon>Irregularibacter</taxon>
    </lineage>
</organism>
<keyword evidence="2 4" id="KW-0808">Transferase</keyword>
<dbReference type="AlphaFoldDB" id="A0AAE3HEE4"/>
<name>A0AAE3HEE4_9FIRM</name>
<dbReference type="InterPro" id="IPR002935">
    <property type="entry name" value="SAM_O-MeTrfase"/>
</dbReference>
<feature type="binding site" evidence="4">
    <location>
        <position position="133"/>
    </location>
    <ligand>
        <name>Mg(2+)</name>
        <dbReference type="ChEBI" id="CHEBI:18420"/>
    </ligand>
</feature>
<dbReference type="InterPro" id="IPR050362">
    <property type="entry name" value="Cation-dep_OMT"/>
</dbReference>
<evidence type="ECO:0000313" key="6">
    <source>
        <dbReference type="Proteomes" id="UP001205748"/>
    </source>
</evidence>
<keyword evidence="4" id="KW-0819">tRNA processing</keyword>
<keyword evidence="4" id="KW-0479">Metal-binding</keyword>
<comment type="similarity">
    <text evidence="4">Belongs to the class I-like SAM-binding methyltransferase superfamily. Cation-dependent O-methyltransferase family.</text>
</comment>
<dbReference type="PROSITE" id="PS51682">
    <property type="entry name" value="SAM_OMT_I"/>
    <property type="match status" value="1"/>
</dbReference>
<dbReference type="InterPro" id="IPR043675">
    <property type="entry name" value="TrmR_methyltr"/>
</dbReference>
<feature type="binding site" evidence="4">
    <location>
        <position position="69"/>
    </location>
    <ligand>
        <name>S-adenosyl-L-methionine</name>
        <dbReference type="ChEBI" id="CHEBI:59789"/>
    </ligand>
</feature>
<dbReference type="InterPro" id="IPR029063">
    <property type="entry name" value="SAM-dependent_MTases_sf"/>
</dbReference>
<dbReference type="GO" id="GO:0000287">
    <property type="term" value="F:magnesium ion binding"/>
    <property type="evidence" value="ECO:0007669"/>
    <property type="project" value="UniProtKB-UniRule"/>
</dbReference>
<keyword evidence="1 4" id="KW-0489">Methyltransferase</keyword>
<accession>A0AAE3HEE4</accession>
<dbReference type="EMBL" id="JANKAS010000002">
    <property type="protein sequence ID" value="MCR1897965.1"/>
    <property type="molecule type" value="Genomic_DNA"/>
</dbReference>
<keyword evidence="3 4" id="KW-0949">S-adenosyl-L-methionine</keyword>
<evidence type="ECO:0000256" key="3">
    <source>
        <dbReference type="ARBA" id="ARBA00022691"/>
    </source>
</evidence>
<dbReference type="GO" id="GO:0008171">
    <property type="term" value="F:O-methyltransferase activity"/>
    <property type="evidence" value="ECO:0007669"/>
    <property type="project" value="InterPro"/>
</dbReference>
<proteinExistence type="inferred from homology"/>
<protein>
    <recommendedName>
        <fullName evidence="4">tRNA 5-hydroxyuridine methyltransferase</fullName>
        <ecNumber evidence="4">2.1.1.-</ecNumber>
    </recommendedName>
    <alternativeName>
        <fullName evidence="4">ho5U methyltransferase</fullName>
    </alternativeName>
</protein>
<dbReference type="SUPFAM" id="SSF53335">
    <property type="entry name" value="S-adenosyl-L-methionine-dependent methyltransferases"/>
    <property type="match status" value="1"/>
</dbReference>
<feature type="binding site" evidence="4">
    <location>
        <position position="133"/>
    </location>
    <ligand>
        <name>S-adenosyl-L-methionine</name>
        <dbReference type="ChEBI" id="CHEBI:59789"/>
    </ligand>
</feature>
<comment type="subunit">
    <text evidence="4">Homodimer.</text>
</comment>
<dbReference type="RefSeq" id="WP_257529430.1">
    <property type="nucleotide sequence ID" value="NZ_JANKAS010000002.1"/>
</dbReference>
<dbReference type="EC" id="2.1.1.-" evidence="4"/>
<dbReference type="PANTHER" id="PTHR10509">
    <property type="entry name" value="O-METHYLTRANSFERASE-RELATED"/>
    <property type="match status" value="1"/>
</dbReference>
<keyword evidence="6" id="KW-1185">Reference proteome</keyword>
<comment type="function">
    <text evidence="4">Catalyzes the methylation of 5-hydroxyuridine (ho5U) to form 5-methoxyuridine (mo5U) at position 34 in tRNAs.</text>
</comment>
<comment type="caution">
    <text evidence="4">Lacks conserved residue(s) required for the propagation of feature annotation.</text>
</comment>
<dbReference type="GO" id="GO:0030488">
    <property type="term" value="P:tRNA methylation"/>
    <property type="evidence" value="ECO:0007669"/>
    <property type="project" value="UniProtKB-UniRule"/>
</dbReference>
<dbReference type="GO" id="GO:0008757">
    <property type="term" value="F:S-adenosylmethionine-dependent methyltransferase activity"/>
    <property type="evidence" value="ECO:0007669"/>
    <property type="project" value="TreeGrafter"/>
</dbReference>
<sequence length="215" mass="24290">MNNINQDYIEKYIGELLPRPIPFIQELEEYAQKHNVPIVQPEVAQLLTLILKIQKSKNILEVGTAIGYSAIVFSKAMGEDSHILTIERDPEMVSLAKENIKKSGLEDKIEVLEGQAEDIFPKIDGAFDCIFLDAAKGHYMDFISKSLKLLKKDGLLISDNVLFRGMVATDALVKRRKITIVKRMRKYLEYISNHPQLHTSIIPIGDGVALSIKKE</sequence>